<protein>
    <recommendedName>
        <fullName evidence="4">PDZ domain-containing protein</fullName>
    </recommendedName>
</protein>
<dbReference type="GO" id="GO:0005737">
    <property type="term" value="C:cytoplasm"/>
    <property type="evidence" value="ECO:0007669"/>
    <property type="project" value="UniProtKB-SubCell"/>
</dbReference>
<dbReference type="PANTHER" id="PTHR15963">
    <property type="entry name" value="GENERAL RECEPTOR FOR PHOSPHOINOSITIDES 1-ASSOCIATED SCAFFOLD PROTEIN-RELATED"/>
    <property type="match status" value="1"/>
</dbReference>
<feature type="region of interest" description="Disordered" evidence="3">
    <location>
        <begin position="266"/>
        <end position="306"/>
    </location>
</feature>
<dbReference type="EMBL" id="VIIS01002164">
    <property type="protein sequence ID" value="KAF0287787.1"/>
    <property type="molecule type" value="Genomic_DNA"/>
</dbReference>
<evidence type="ECO:0000313" key="6">
    <source>
        <dbReference type="Proteomes" id="UP000440578"/>
    </source>
</evidence>
<dbReference type="InterPro" id="IPR052122">
    <property type="entry name" value="Intracell_Traff_Signaling_Reg"/>
</dbReference>
<keyword evidence="2" id="KW-0963">Cytoplasm</keyword>
<evidence type="ECO:0000259" key="4">
    <source>
        <dbReference type="PROSITE" id="PS50106"/>
    </source>
</evidence>
<proteinExistence type="predicted"/>
<dbReference type="InterPro" id="IPR036034">
    <property type="entry name" value="PDZ_sf"/>
</dbReference>
<sequence length="306" mass="34723">MREGDVILSINGQDMEQYDHQELVAFIKQCPDRLRMVVLFEDCVRKVSLHMRYIQLQRQLTDRMYALEQLCEQEKHFIANLRSQGRRIPAFYPAQAGYSGRHPLPQPPHGPPPSYAEAIGRRPQPQPRYLCYHRAAPGRPAELRWTDPRRPELRHHYEQWRGRGKSWDNLAAEAPPGRGGGGAGGCERRWRPDDRQFLLDGGFPALHRARAKAAKSAESLLAPGSEFDTSCFSCDCLRTFPGDPARRAFSKPKSVENLLLAARGGSDSLRREKGKEKRRSSLKLGRKGSRSALVSSDDTSERSERP</sequence>
<dbReference type="Proteomes" id="UP000440578">
    <property type="component" value="Unassembled WGS sequence"/>
</dbReference>
<name>A0A6A4UVL0_AMPAM</name>
<dbReference type="PROSITE" id="PS50106">
    <property type="entry name" value="PDZ"/>
    <property type="match status" value="1"/>
</dbReference>
<gene>
    <name evidence="5" type="ORF">FJT64_001427</name>
</gene>
<dbReference type="AlphaFoldDB" id="A0A6A4UVL0"/>
<feature type="region of interest" description="Disordered" evidence="3">
    <location>
        <begin position="100"/>
        <end position="120"/>
    </location>
</feature>
<evidence type="ECO:0000256" key="2">
    <source>
        <dbReference type="ARBA" id="ARBA00022490"/>
    </source>
</evidence>
<dbReference type="OrthoDB" id="2272012at2759"/>
<organism evidence="5 6">
    <name type="scientific">Amphibalanus amphitrite</name>
    <name type="common">Striped barnacle</name>
    <name type="synonym">Balanus amphitrite</name>
    <dbReference type="NCBI Taxonomy" id="1232801"/>
    <lineage>
        <taxon>Eukaryota</taxon>
        <taxon>Metazoa</taxon>
        <taxon>Ecdysozoa</taxon>
        <taxon>Arthropoda</taxon>
        <taxon>Crustacea</taxon>
        <taxon>Multicrustacea</taxon>
        <taxon>Cirripedia</taxon>
        <taxon>Thoracica</taxon>
        <taxon>Thoracicalcarea</taxon>
        <taxon>Balanomorpha</taxon>
        <taxon>Balanoidea</taxon>
        <taxon>Balanidae</taxon>
        <taxon>Amphibalaninae</taxon>
        <taxon>Amphibalanus</taxon>
    </lineage>
</organism>
<dbReference type="SUPFAM" id="SSF50156">
    <property type="entry name" value="PDZ domain-like"/>
    <property type="match status" value="1"/>
</dbReference>
<feature type="compositionally biased region" description="Pro residues" evidence="3">
    <location>
        <begin position="104"/>
        <end position="114"/>
    </location>
</feature>
<evidence type="ECO:0000313" key="5">
    <source>
        <dbReference type="EMBL" id="KAF0287787.1"/>
    </source>
</evidence>
<evidence type="ECO:0000256" key="3">
    <source>
        <dbReference type="SAM" id="MobiDB-lite"/>
    </source>
</evidence>
<feature type="domain" description="PDZ" evidence="4">
    <location>
        <begin position="1"/>
        <end position="42"/>
    </location>
</feature>
<comment type="subcellular location">
    <subcellularLocation>
        <location evidence="1">Cytoplasm</location>
    </subcellularLocation>
</comment>
<accession>A0A6A4UVL0</accession>
<feature type="compositionally biased region" description="Basic residues" evidence="3">
    <location>
        <begin position="276"/>
        <end position="289"/>
    </location>
</feature>
<dbReference type="InterPro" id="IPR001478">
    <property type="entry name" value="PDZ"/>
</dbReference>
<evidence type="ECO:0000256" key="1">
    <source>
        <dbReference type="ARBA" id="ARBA00004496"/>
    </source>
</evidence>
<dbReference type="Gene3D" id="2.30.42.10">
    <property type="match status" value="1"/>
</dbReference>
<reference evidence="5 6" key="1">
    <citation type="submission" date="2019-07" db="EMBL/GenBank/DDBJ databases">
        <title>Draft genome assembly of a fouling barnacle, Amphibalanus amphitrite (Darwin, 1854): The first reference genome for Thecostraca.</title>
        <authorList>
            <person name="Kim W."/>
        </authorList>
    </citation>
    <scope>NUCLEOTIDE SEQUENCE [LARGE SCALE GENOMIC DNA]</scope>
    <source>
        <strain evidence="5">SNU_AA5</strain>
        <tissue evidence="5">Soma without cirri and trophi</tissue>
    </source>
</reference>
<comment type="caution">
    <text evidence="5">The sequence shown here is derived from an EMBL/GenBank/DDBJ whole genome shotgun (WGS) entry which is preliminary data.</text>
</comment>
<keyword evidence="6" id="KW-1185">Reference proteome</keyword>
<dbReference type="Pfam" id="PF00595">
    <property type="entry name" value="PDZ"/>
    <property type="match status" value="1"/>
</dbReference>
<dbReference type="PANTHER" id="PTHR15963:SF5">
    <property type="entry name" value="SHORT SPINDLE 6, ISOFORM A"/>
    <property type="match status" value="1"/>
</dbReference>